<comment type="caution">
    <text evidence="1">The sequence shown here is derived from an EMBL/GenBank/DDBJ whole genome shotgun (WGS) entry which is preliminary data.</text>
</comment>
<gene>
    <name evidence="1" type="ORF">GMARGA_LOCUS9246</name>
</gene>
<evidence type="ECO:0000313" key="1">
    <source>
        <dbReference type="EMBL" id="CAG8648878.1"/>
    </source>
</evidence>
<reference evidence="1 2" key="1">
    <citation type="submission" date="2021-06" db="EMBL/GenBank/DDBJ databases">
        <authorList>
            <person name="Kallberg Y."/>
            <person name="Tangrot J."/>
            <person name="Rosling A."/>
        </authorList>
    </citation>
    <scope>NUCLEOTIDE SEQUENCE [LARGE SCALE GENOMIC DNA]</scope>
    <source>
        <strain evidence="1 2">120-4 pot B 10/14</strain>
    </source>
</reference>
<name>A0ABN7UPV5_GIGMA</name>
<accession>A0ABN7UPV5</accession>
<organism evidence="1 2">
    <name type="scientific">Gigaspora margarita</name>
    <dbReference type="NCBI Taxonomy" id="4874"/>
    <lineage>
        <taxon>Eukaryota</taxon>
        <taxon>Fungi</taxon>
        <taxon>Fungi incertae sedis</taxon>
        <taxon>Mucoromycota</taxon>
        <taxon>Glomeromycotina</taxon>
        <taxon>Glomeromycetes</taxon>
        <taxon>Diversisporales</taxon>
        <taxon>Gigasporaceae</taxon>
        <taxon>Gigaspora</taxon>
    </lineage>
</organism>
<evidence type="ECO:0000313" key="2">
    <source>
        <dbReference type="Proteomes" id="UP000789901"/>
    </source>
</evidence>
<keyword evidence="2" id="KW-1185">Reference proteome</keyword>
<dbReference type="EMBL" id="CAJVQB010004911">
    <property type="protein sequence ID" value="CAG8648878.1"/>
    <property type="molecule type" value="Genomic_DNA"/>
</dbReference>
<proteinExistence type="predicted"/>
<protein>
    <submittedName>
        <fullName evidence="1">174_t:CDS:1</fullName>
    </submittedName>
</protein>
<dbReference type="Proteomes" id="UP000789901">
    <property type="component" value="Unassembled WGS sequence"/>
</dbReference>
<sequence>MLFIEEFLSLSEDTYILLEEIKTLATISKDSRQAEEINNPVDPEEDYFCQIKNNLLVQSENIPF</sequence>